<organism evidence="2 3">
    <name type="scientific">Merluccius polli</name>
    <name type="common">Benguela hake</name>
    <name type="synonym">Merluccius cadenati</name>
    <dbReference type="NCBI Taxonomy" id="89951"/>
    <lineage>
        <taxon>Eukaryota</taxon>
        <taxon>Metazoa</taxon>
        <taxon>Chordata</taxon>
        <taxon>Craniata</taxon>
        <taxon>Vertebrata</taxon>
        <taxon>Euteleostomi</taxon>
        <taxon>Actinopterygii</taxon>
        <taxon>Neopterygii</taxon>
        <taxon>Teleostei</taxon>
        <taxon>Neoteleostei</taxon>
        <taxon>Acanthomorphata</taxon>
        <taxon>Zeiogadaria</taxon>
        <taxon>Gadariae</taxon>
        <taxon>Gadiformes</taxon>
        <taxon>Gadoidei</taxon>
        <taxon>Merlucciidae</taxon>
        <taxon>Merluccius</taxon>
    </lineage>
</organism>
<feature type="domain" description="Integrase core" evidence="1">
    <location>
        <begin position="272"/>
        <end position="343"/>
    </location>
</feature>
<reference evidence="2" key="1">
    <citation type="journal article" date="2023" name="Front. Mar. Sci.">
        <title>A new Merluccius polli reference genome to investigate the effects of global change in West African waters.</title>
        <authorList>
            <person name="Mateo J.L."/>
            <person name="Blanco-Fernandez C."/>
            <person name="Garcia-Vazquez E."/>
            <person name="Machado-Schiaffino G."/>
        </authorList>
    </citation>
    <scope>NUCLEOTIDE SEQUENCE</scope>
    <source>
        <strain evidence="2">C29</strain>
        <tissue evidence="2">Fin</tissue>
    </source>
</reference>
<dbReference type="EMBL" id="JAOPHQ010005141">
    <property type="protein sequence ID" value="KAK0136579.1"/>
    <property type="molecule type" value="Genomic_DNA"/>
</dbReference>
<gene>
    <name evidence="2" type="ORF">N1851_027264</name>
</gene>
<evidence type="ECO:0000313" key="2">
    <source>
        <dbReference type="EMBL" id="KAK0136579.1"/>
    </source>
</evidence>
<feature type="domain" description="Integrase core" evidence="1">
    <location>
        <begin position="207"/>
        <end position="240"/>
    </location>
</feature>
<dbReference type="AlphaFoldDB" id="A0AA47MAN5"/>
<dbReference type="Proteomes" id="UP001174136">
    <property type="component" value="Unassembled WGS sequence"/>
</dbReference>
<evidence type="ECO:0000313" key="3">
    <source>
        <dbReference type="Proteomes" id="UP001174136"/>
    </source>
</evidence>
<sequence length="428" mass="48457">MAVAVVDKIVRKCHEIERAYHQGVCGERELRSLERCDRNLQRIVYLLSPDTLEDLRRSLDGLRTLISRSGVTLAENVGFSAHRISSGRQGRPAIHVTRDQMYFLMKQGNTVKQMAKMLGCSSSFLYKRSKLLGIPVRSRFSVIDDEELEHHVRRLQGLYPNSGYEMMRALLHADGVLVPRRRLREMLTQINPAATARTWSSTVARQVYHVPYPNSLWHIDGNMRLIRWGFAVHGAIDGHSADRLSELVLSAGVSLQGNQSTTREFSVFGGITFYSLEDSQLLDPSNDIHKLSLHIVLLPEIQKSLERFREAWNNHALRTENNRTPTQLWTEGMLSNMAMDSAAINNVFGENPYRPHNLEAVLAQHGIDPLPTTDDDDDDELPAVIVEQSQINLSQQQQESISHAIDHISDLKIKYQTCCAEISNVMAT</sequence>
<keyword evidence="3" id="KW-1185">Reference proteome</keyword>
<evidence type="ECO:0000259" key="1">
    <source>
        <dbReference type="Pfam" id="PF24764"/>
    </source>
</evidence>
<name>A0AA47MAN5_MERPO</name>
<dbReference type="InterPro" id="IPR058913">
    <property type="entry name" value="Integrase_dom_put"/>
</dbReference>
<dbReference type="PANTHER" id="PTHR46791:SF9">
    <property type="entry name" value="INTEGRASE CATALYTIC DOMAIN-CONTAINING PROTEIN"/>
    <property type="match status" value="1"/>
</dbReference>
<comment type="caution">
    <text evidence="2">The sequence shown here is derived from an EMBL/GenBank/DDBJ whole genome shotgun (WGS) entry which is preliminary data.</text>
</comment>
<dbReference type="Pfam" id="PF24764">
    <property type="entry name" value="rva_4"/>
    <property type="match status" value="2"/>
</dbReference>
<accession>A0AA47MAN5</accession>
<protein>
    <recommendedName>
        <fullName evidence="1">Integrase core domain-containing protein</fullName>
    </recommendedName>
</protein>
<proteinExistence type="predicted"/>
<dbReference type="PANTHER" id="PTHR46791">
    <property type="entry name" value="EXPRESSED PROTEIN"/>
    <property type="match status" value="1"/>
</dbReference>